<dbReference type="InterPro" id="IPR056918">
    <property type="entry name" value="8xMP"/>
</dbReference>
<keyword evidence="1" id="KW-0812">Transmembrane</keyword>
<name>G3A7S5_9RALS</name>
<dbReference type="AlphaFoldDB" id="G3A7S5"/>
<keyword evidence="1" id="KW-0472">Membrane</keyword>
<organism evidence="2">
    <name type="scientific">Ralstonia syzygii R24</name>
    <dbReference type="NCBI Taxonomy" id="907261"/>
    <lineage>
        <taxon>Bacteria</taxon>
        <taxon>Pseudomonadati</taxon>
        <taxon>Pseudomonadota</taxon>
        <taxon>Betaproteobacteria</taxon>
        <taxon>Burkholderiales</taxon>
        <taxon>Burkholderiaceae</taxon>
        <taxon>Ralstonia</taxon>
        <taxon>Ralstonia solanacearum species complex</taxon>
    </lineage>
</organism>
<dbReference type="RefSeq" id="WP_197334736.1">
    <property type="nucleotide sequence ID" value="NZ_CP115944.1"/>
</dbReference>
<dbReference type="Pfam" id="PF24838">
    <property type="entry name" value="8xMP"/>
    <property type="match status" value="1"/>
</dbReference>
<evidence type="ECO:0000256" key="1">
    <source>
        <dbReference type="SAM" id="Phobius"/>
    </source>
</evidence>
<reference evidence="2" key="1">
    <citation type="journal article" date="2011" name="PLoS ONE">
        <title>Ralstonia syzygii, the Blood Disease Bacterium and some Asian R. solanacearum strains form a single genomic species despite divergent lifestyles.</title>
        <authorList>
            <person name="Remenant B."/>
            <person name="de Cambiaire J.C."/>
            <person name="Cellier G."/>
            <person name="Jacobs J.M."/>
            <person name="Mangenot S."/>
            <person name="Barbe V."/>
            <person name="Lajus A."/>
            <person name="Vallenet D."/>
            <person name="Medigue C."/>
            <person name="Fegan M."/>
            <person name="Allen C."/>
            <person name="Prior P."/>
        </authorList>
    </citation>
    <scope>NUCLEOTIDE SEQUENCE</scope>
    <source>
        <strain evidence="2">R24</strain>
    </source>
</reference>
<accession>G3A7S5</accession>
<keyword evidence="1" id="KW-1133">Transmembrane helix</keyword>
<sequence>MLDAKDSPVGNIAAAYELTLRQREFEISQLTQRNNFFMIFQGVIIGGLVQSSGQAAPVLTFAICGLGFAVSVWQMLMAAGAKFWQVRWERAARQLEVWLLEELKDHAKVFQVFSSDTKFLSGDDEKKLNEVNKTVSRQVDPLTMQPGQIKKWVEEELKNGAKWWQWPVSKLIIGKPSVSRIPIFVGAALAVFWLILLLHTLGWGVPSAENVLHLVPLKK</sequence>
<evidence type="ECO:0000313" key="2">
    <source>
        <dbReference type="EMBL" id="CCA86561.1"/>
    </source>
</evidence>
<proteinExistence type="predicted"/>
<protein>
    <submittedName>
        <fullName evidence="2">Uncharacterized protein</fullName>
    </submittedName>
</protein>
<feature type="transmembrane region" description="Helical" evidence="1">
    <location>
        <begin position="59"/>
        <end position="84"/>
    </location>
</feature>
<reference evidence="2" key="2">
    <citation type="submission" date="2011-04" db="EMBL/GenBank/DDBJ databases">
        <authorList>
            <person name="Genoscope - CEA"/>
        </authorList>
    </citation>
    <scope>NUCLEOTIDE SEQUENCE</scope>
    <source>
        <strain evidence="2">R24</strain>
    </source>
</reference>
<feature type="transmembrane region" description="Helical" evidence="1">
    <location>
        <begin position="183"/>
        <end position="205"/>
    </location>
</feature>
<dbReference type="EMBL" id="FR854089">
    <property type="protein sequence ID" value="CCA86561.1"/>
    <property type="molecule type" value="Genomic_DNA"/>
</dbReference>
<gene>
    <name evidence="2" type="ORF">RALSY_40787</name>
</gene>